<evidence type="ECO:0000313" key="2">
    <source>
        <dbReference type="EMBL" id="KKY30709.1"/>
    </source>
</evidence>
<reference evidence="2 3" key="1">
    <citation type="submission" date="2015-05" db="EMBL/GenBank/DDBJ databases">
        <title>Distinctive expansion of gene families associated with plant cell wall degradation and secondary metabolism in the genomes of grapevine trunk pathogens.</title>
        <authorList>
            <person name="Lawrence D.P."/>
            <person name="Travadon R."/>
            <person name="Rolshausen P.E."/>
            <person name="Baumgartner K."/>
        </authorList>
    </citation>
    <scope>NUCLEOTIDE SEQUENCE [LARGE SCALE GENOMIC DNA]</scope>
    <source>
        <strain evidence="2">DA912</strain>
    </source>
</reference>
<sequence>MQNQSHLYSNMLMVQALTDFLAAVDQGILPSLMDKAEGAKVMVCLFQACLRTLLGQHEDGSWNRSQEQTAYAVLTLTQARRLSFCRHLQSEIYSAIGKAVAFIHGGNSTSLGVSAVPCEFLWTEKVSYASPLLTEAYRIAALKSAGSILKASDCEVGYSIAHKINANRMKQHVKLFQKTPLFTSLPEWQLRASFIEGHLFLPIVNEHRLDVFPRKNMDPDDDYIGLIPFTWTASSNKDMTFASPAWLYAMMMVSVVDYQADEFMEAVAGLEFANDLPGLVYLIQDVLEPFKTEPASPTTTLLGKSGNSSRSLENSDMDGVAEVRACLRRFASFFLDHPAVRNAHEDDRATAWREVHNYLVAHVRHTADNVRLNSQEQRKWYVSRKMPYYHWVQSNDDIACPITFGFVTCLVPYLVGNPKVERALIGAQCEAGATLPKSDASFDSVEAKYYADDLCRHITNVTRIYNDCGSIARDAAEKNLNSVNFPEFAVTASGSDRLALCALGEYERACCQVAFAQLETAMLLTAATSAERAKKRRRLDVWQVFLNTADLYGQIYVIRDFTARSVHVRDTNIASNTAPKYAPPSIVKAAVLDETPILAT</sequence>
<feature type="compositionally biased region" description="Polar residues" evidence="1">
    <location>
        <begin position="295"/>
        <end position="314"/>
    </location>
</feature>
<keyword evidence="3" id="KW-1185">Reference proteome</keyword>
<reference evidence="2 3" key="2">
    <citation type="submission" date="2015-05" db="EMBL/GenBank/DDBJ databases">
        <authorList>
            <person name="Morales-Cruz A."/>
            <person name="Amrine K.C."/>
            <person name="Cantu D."/>
        </authorList>
    </citation>
    <scope>NUCLEOTIDE SEQUENCE [LARGE SCALE GENOMIC DNA]</scope>
    <source>
        <strain evidence="2">DA912</strain>
    </source>
</reference>
<evidence type="ECO:0000313" key="3">
    <source>
        <dbReference type="Proteomes" id="UP000034680"/>
    </source>
</evidence>
<proteinExistence type="predicted"/>
<accession>A0A0G2F937</accession>
<organism evidence="2 3">
    <name type="scientific">Diaporthe ampelina</name>
    <dbReference type="NCBI Taxonomy" id="1214573"/>
    <lineage>
        <taxon>Eukaryota</taxon>
        <taxon>Fungi</taxon>
        <taxon>Dikarya</taxon>
        <taxon>Ascomycota</taxon>
        <taxon>Pezizomycotina</taxon>
        <taxon>Sordariomycetes</taxon>
        <taxon>Sordariomycetidae</taxon>
        <taxon>Diaporthales</taxon>
        <taxon>Diaporthaceae</taxon>
        <taxon>Diaporthe</taxon>
    </lineage>
</organism>
<evidence type="ECO:0000256" key="1">
    <source>
        <dbReference type="SAM" id="MobiDB-lite"/>
    </source>
</evidence>
<dbReference type="AlphaFoldDB" id="A0A0G2F937"/>
<name>A0A0G2F937_9PEZI</name>
<dbReference type="EMBL" id="LCUC01000452">
    <property type="protein sequence ID" value="KKY30709.1"/>
    <property type="molecule type" value="Genomic_DNA"/>
</dbReference>
<dbReference type="STRING" id="1214573.A0A0G2F937"/>
<dbReference type="Proteomes" id="UP000034680">
    <property type="component" value="Unassembled WGS sequence"/>
</dbReference>
<protein>
    <submittedName>
        <fullName evidence="2">Putative ent-kaurene synthase</fullName>
    </submittedName>
</protein>
<gene>
    <name evidence="2" type="ORF">UCDDA912_g09351</name>
</gene>
<comment type="caution">
    <text evidence="2">The sequence shown here is derived from an EMBL/GenBank/DDBJ whole genome shotgun (WGS) entry which is preliminary data.</text>
</comment>
<dbReference type="OrthoDB" id="2343925at2759"/>
<feature type="region of interest" description="Disordered" evidence="1">
    <location>
        <begin position="294"/>
        <end position="314"/>
    </location>
</feature>